<reference evidence="1 2" key="1">
    <citation type="submission" date="2016-03" db="EMBL/GenBank/DDBJ databases">
        <authorList>
            <person name="Ploux O."/>
        </authorList>
    </citation>
    <scope>NUCLEOTIDE SEQUENCE [LARGE SCALE GENOMIC DNA]</scope>
    <source>
        <strain evidence="1 2">R0</strain>
    </source>
</reference>
<gene>
    <name evidence="1" type="ORF">AZI86_18005</name>
</gene>
<dbReference type="EMBL" id="LUKE01000006">
    <property type="protein sequence ID" value="KYG61598.1"/>
    <property type="molecule type" value="Genomic_DNA"/>
</dbReference>
<protein>
    <recommendedName>
        <fullName evidence="3">Lipoprotein</fullName>
    </recommendedName>
</protein>
<evidence type="ECO:0008006" key="3">
    <source>
        <dbReference type="Google" id="ProtNLM"/>
    </source>
</evidence>
<dbReference type="AlphaFoldDB" id="A0A150WEP7"/>
<dbReference type="RefSeq" id="WP_061836680.1">
    <property type="nucleotide sequence ID" value="NZ_LUKE01000006.1"/>
</dbReference>
<proteinExistence type="predicted"/>
<dbReference type="PROSITE" id="PS51257">
    <property type="entry name" value="PROKAR_LIPOPROTEIN"/>
    <property type="match status" value="1"/>
</dbReference>
<evidence type="ECO:0000313" key="1">
    <source>
        <dbReference type="EMBL" id="KYG61598.1"/>
    </source>
</evidence>
<comment type="caution">
    <text evidence="1">The sequence shown here is derived from an EMBL/GenBank/DDBJ whole genome shotgun (WGS) entry which is preliminary data.</text>
</comment>
<organism evidence="1 2">
    <name type="scientific">Bdellovibrio bacteriovorus</name>
    <dbReference type="NCBI Taxonomy" id="959"/>
    <lineage>
        <taxon>Bacteria</taxon>
        <taxon>Pseudomonadati</taxon>
        <taxon>Bdellovibrionota</taxon>
        <taxon>Bdellovibrionia</taxon>
        <taxon>Bdellovibrionales</taxon>
        <taxon>Pseudobdellovibrionaceae</taxon>
        <taxon>Bdellovibrio</taxon>
    </lineage>
</organism>
<sequence>MTSVLTRAILFTFLCLGVTAVSCAGGFFVGNPGHVVICFDQNADPSFFNGGDISAQGLHRLKSMDVLDFYLAKKWHPEKLSEARQSQICKMGPDEVYKTLLSAFSKLDANFDGTTEACLQMGKTDIGVNDELPFIDDKTSLLDLPKNCVLKQAIIRQGPHFYFSKPLLKRLSKSSCPSQTGILRVHELLFTYAVNSYGHEDGVLTRLLVAALLAENTSEARKIYTQFGPYKAPLCDGAM</sequence>
<evidence type="ECO:0000313" key="2">
    <source>
        <dbReference type="Proteomes" id="UP000075320"/>
    </source>
</evidence>
<dbReference type="Proteomes" id="UP000075320">
    <property type="component" value="Unassembled WGS sequence"/>
</dbReference>
<keyword evidence="2" id="KW-1185">Reference proteome</keyword>
<accession>A0A150WEP7</accession>
<name>A0A150WEP7_BDEBC</name>